<dbReference type="Proteomes" id="UP000676967">
    <property type="component" value="Chromosome"/>
</dbReference>
<name>A0ABM7LSY6_9ACTN</name>
<dbReference type="EMBL" id="AP023356">
    <property type="protein sequence ID" value="BCJ42327.1"/>
    <property type="molecule type" value="Genomic_DNA"/>
</dbReference>
<accession>A0ABM7LSY6</accession>
<protein>
    <recommendedName>
        <fullName evidence="3">Glucoamylase</fullName>
    </recommendedName>
</protein>
<evidence type="ECO:0008006" key="3">
    <source>
        <dbReference type="Google" id="ProtNLM"/>
    </source>
</evidence>
<evidence type="ECO:0000313" key="1">
    <source>
        <dbReference type="EMBL" id="BCJ42327.1"/>
    </source>
</evidence>
<dbReference type="NCBIfam" id="NF040567">
    <property type="entry name" value="SCO2524_fam"/>
    <property type="match status" value="1"/>
</dbReference>
<proteinExistence type="predicted"/>
<gene>
    <name evidence="1" type="ORF">Aiant_29840</name>
</gene>
<reference evidence="1 2" key="1">
    <citation type="submission" date="2020-08" db="EMBL/GenBank/DDBJ databases">
        <title>Whole genome shotgun sequence of Actinoplanes ianthinogenes NBRC 13996.</title>
        <authorList>
            <person name="Komaki H."/>
            <person name="Tamura T."/>
        </authorList>
    </citation>
    <scope>NUCLEOTIDE SEQUENCE [LARGE SCALE GENOMIC DNA]</scope>
    <source>
        <strain evidence="1 2">NBRC 13996</strain>
    </source>
</reference>
<evidence type="ECO:0000313" key="2">
    <source>
        <dbReference type="Proteomes" id="UP000676967"/>
    </source>
</evidence>
<dbReference type="InterPro" id="IPR049777">
    <property type="entry name" value="SCO2524-like"/>
</dbReference>
<sequence length="614" mass="68709">MVVAPVRMEPRQHLLETWKVTVNTCWRDGAWDWDGRDGSHSISDAEQLLCLLRPATQLPPFALDRPNLTAEHILEVLAPLGNEKTIPLRLVDIATEFFTRHVDGTGRPIFSGGGYLSARDDDRLPDVQRDRDIVESFAVSVTLCLATIGFVRVFRQAVTRREILERLRVLEQLASARLTAALIGLLRSFALYVFDADDDPGRILIGTINKSGLPAKQVVGQFRDALQETIASFEEVLIGSGQTRELSYDNRLFECGWSWGIVADAPRVETATAEDIGEQPDGVADNRPNLYFTVVAVDAIEELLTERTRVLGLLNEEQQRLTRALQLRWDLTVGYWATVATFGGGPVWPLEDPPWTTTDGLSSEYHTLLLTSITVKDLVRRRGSDAELARIGTLLADLANEARVTRRHRPGDSGIRLHAPGLPIALESRAGGDEVRAVWVVQDFAPQLMERCLVIAGLLRDVDERARLVHLADRIWDHLVRRRQDRGLWDRPDRVFEELPEHAGVSWRLTERAIRCMVGAAHLVSAEPPVNDRLVVQARDLLHEAEHRYDMELMHGNDRVSPGVHDVLVRARASLERARRCARTRPGTAVALASTVLVLLDQLDAVRANDSTVF</sequence>
<keyword evidence="2" id="KW-1185">Reference proteome</keyword>
<organism evidence="1 2">
    <name type="scientific">Actinoplanes ianthinogenes</name>
    <dbReference type="NCBI Taxonomy" id="122358"/>
    <lineage>
        <taxon>Bacteria</taxon>
        <taxon>Bacillati</taxon>
        <taxon>Actinomycetota</taxon>
        <taxon>Actinomycetes</taxon>
        <taxon>Micromonosporales</taxon>
        <taxon>Micromonosporaceae</taxon>
        <taxon>Actinoplanes</taxon>
    </lineage>
</organism>